<evidence type="ECO:0000256" key="2">
    <source>
        <dbReference type="RuleBase" id="RU004508"/>
    </source>
</evidence>
<name>A0A1S1PUF0_9ACTN</name>
<dbReference type="GO" id="GO:0030170">
    <property type="term" value="F:pyridoxal phosphate binding"/>
    <property type="evidence" value="ECO:0007669"/>
    <property type="project" value="TreeGrafter"/>
</dbReference>
<feature type="region of interest" description="Disordered" evidence="3">
    <location>
        <begin position="29"/>
        <end position="52"/>
    </location>
</feature>
<proteinExistence type="inferred from homology"/>
<dbReference type="PANTHER" id="PTHR30244">
    <property type="entry name" value="TRANSAMINASE"/>
    <property type="match status" value="1"/>
</dbReference>
<keyword evidence="5" id="KW-1185">Reference proteome</keyword>
<dbReference type="InterPro" id="IPR015422">
    <property type="entry name" value="PyrdxlP-dep_Trfase_small"/>
</dbReference>
<dbReference type="PANTHER" id="PTHR30244:SF34">
    <property type="entry name" value="DTDP-4-AMINO-4,6-DIDEOXYGALACTOSE TRANSAMINASE"/>
    <property type="match status" value="1"/>
</dbReference>
<dbReference type="GO" id="GO:0008483">
    <property type="term" value="F:transaminase activity"/>
    <property type="evidence" value="ECO:0007669"/>
    <property type="project" value="UniProtKB-KW"/>
</dbReference>
<accession>A0A1S1PUF0</accession>
<dbReference type="Gene3D" id="3.90.1150.10">
    <property type="entry name" value="Aspartate Aminotransferase, domain 1"/>
    <property type="match status" value="1"/>
</dbReference>
<dbReference type="RefSeq" id="WP_071065408.1">
    <property type="nucleotide sequence ID" value="NZ_MAXA01000233.1"/>
</dbReference>
<dbReference type="InterPro" id="IPR015421">
    <property type="entry name" value="PyrdxlP-dep_Trfase_major"/>
</dbReference>
<comment type="caution">
    <text evidence="4">The sequence shown here is derived from an EMBL/GenBank/DDBJ whole genome shotgun (WGS) entry which is preliminary data.</text>
</comment>
<dbReference type="InterPro" id="IPR000653">
    <property type="entry name" value="DegT/StrS_aminotransferase"/>
</dbReference>
<keyword evidence="4" id="KW-0032">Aminotransferase</keyword>
<evidence type="ECO:0000313" key="5">
    <source>
        <dbReference type="Proteomes" id="UP000179769"/>
    </source>
</evidence>
<comment type="similarity">
    <text evidence="2">Belongs to the DegT/DnrJ/EryC1 family.</text>
</comment>
<sequence>MNLFPTHRIDCTVAGAMYALTAGVRRRGAPSVIGRRGHGPHPDLGSPRDRPGPDADADGLLCLSVRSAFHLLLSAACLPAGSDVAISAVTHPDMTRIIELHGLRPVPVDIDPLTLAVDEAALDAAITDRTRALVVTHLFGARSSLDAAARAARAHGLLLIEDCAQSIQRPADRGDPRADVSLFSFGLLKTATALGGAVAWTRRPDLAADMRARQERWPAQSRREYARRAVVCVVALALSRPRPYGLLFGGARRRDPQALVRSRVPRDERGFTGWLQRRPCPALARTVTRRLARFPANRLRQRAAAGEALAGALPPEVFRPGGAAEHHTYWLFPVIVDDPARVVEALRAAGVDAAPTTSQIGAVEPAPPGARRVLTGLVFLPAYPELPAPRRDRFVAALTAELGAHPGASR</sequence>
<gene>
    <name evidence="4" type="ORF">BBK14_22770</name>
</gene>
<comment type="cofactor">
    <cofactor evidence="1">
        <name>pyridoxal 5'-phosphate</name>
        <dbReference type="ChEBI" id="CHEBI:597326"/>
    </cofactor>
</comment>
<protein>
    <submittedName>
        <fullName evidence="4">Aminotransferase DegT</fullName>
    </submittedName>
</protein>
<dbReference type="Proteomes" id="UP000179769">
    <property type="component" value="Unassembled WGS sequence"/>
</dbReference>
<keyword evidence="2" id="KW-0663">Pyridoxal phosphate</keyword>
<dbReference type="AlphaFoldDB" id="A0A1S1PUF0"/>
<dbReference type="InterPro" id="IPR015424">
    <property type="entry name" value="PyrdxlP-dep_Trfase"/>
</dbReference>
<evidence type="ECO:0000256" key="1">
    <source>
        <dbReference type="ARBA" id="ARBA00001933"/>
    </source>
</evidence>
<dbReference type="EMBL" id="MAXA01000233">
    <property type="protein sequence ID" value="OHV24871.1"/>
    <property type="molecule type" value="Genomic_DNA"/>
</dbReference>
<evidence type="ECO:0000313" key="4">
    <source>
        <dbReference type="EMBL" id="OHV24871.1"/>
    </source>
</evidence>
<dbReference type="Pfam" id="PF01041">
    <property type="entry name" value="DegT_DnrJ_EryC1"/>
    <property type="match status" value="1"/>
</dbReference>
<dbReference type="Gene3D" id="3.40.640.10">
    <property type="entry name" value="Type I PLP-dependent aspartate aminotransferase-like (Major domain)"/>
    <property type="match status" value="1"/>
</dbReference>
<reference evidence="5" key="1">
    <citation type="submission" date="2016-07" db="EMBL/GenBank/DDBJ databases">
        <title>Frankia sp. NRRL B-16219 Genome sequencing.</title>
        <authorList>
            <person name="Ghodhbane-Gtari F."/>
            <person name="Swanson E."/>
            <person name="Gueddou A."/>
            <person name="Louati M."/>
            <person name="Nouioui I."/>
            <person name="Hezbri K."/>
            <person name="Abebe-Akele F."/>
            <person name="Simpson S."/>
            <person name="Morris K."/>
            <person name="Thomas K."/>
            <person name="Gtari M."/>
            <person name="Tisa L.S."/>
        </authorList>
    </citation>
    <scope>NUCLEOTIDE SEQUENCE [LARGE SCALE GENOMIC DNA]</scope>
    <source>
        <strain evidence="5">NRRL B-16219</strain>
    </source>
</reference>
<dbReference type="GO" id="GO:0000271">
    <property type="term" value="P:polysaccharide biosynthetic process"/>
    <property type="evidence" value="ECO:0007669"/>
    <property type="project" value="TreeGrafter"/>
</dbReference>
<keyword evidence="4" id="KW-0808">Transferase</keyword>
<dbReference type="SUPFAM" id="SSF53383">
    <property type="entry name" value="PLP-dependent transferases"/>
    <property type="match status" value="1"/>
</dbReference>
<evidence type="ECO:0000256" key="3">
    <source>
        <dbReference type="SAM" id="MobiDB-lite"/>
    </source>
</evidence>
<organism evidence="4 5">
    <name type="scientific">Parafrankia soli</name>
    <dbReference type="NCBI Taxonomy" id="2599596"/>
    <lineage>
        <taxon>Bacteria</taxon>
        <taxon>Bacillati</taxon>
        <taxon>Actinomycetota</taxon>
        <taxon>Actinomycetes</taxon>
        <taxon>Frankiales</taxon>
        <taxon>Frankiaceae</taxon>
        <taxon>Parafrankia</taxon>
    </lineage>
</organism>
<dbReference type="OrthoDB" id="9804264at2"/>